<dbReference type="EMBL" id="JABBPN010000004">
    <property type="protein sequence ID" value="NMO95418.1"/>
    <property type="molecule type" value="Genomic_DNA"/>
</dbReference>
<feature type="domain" description="UspA" evidence="1">
    <location>
        <begin position="16"/>
        <end position="132"/>
    </location>
</feature>
<dbReference type="Pfam" id="PF00582">
    <property type="entry name" value="Usp"/>
    <property type="match status" value="1"/>
</dbReference>
<evidence type="ECO:0000259" key="1">
    <source>
        <dbReference type="Pfam" id="PF00582"/>
    </source>
</evidence>
<dbReference type="GO" id="GO:0000155">
    <property type="term" value="F:phosphorelay sensor kinase activity"/>
    <property type="evidence" value="ECO:0007669"/>
    <property type="project" value="TreeGrafter"/>
</dbReference>
<dbReference type="SUPFAM" id="SSF52402">
    <property type="entry name" value="Adenine nucleotide alpha hydrolases-like"/>
    <property type="match status" value="1"/>
</dbReference>
<dbReference type="PANTHER" id="PTHR45569">
    <property type="entry name" value="SENSOR PROTEIN KDPD"/>
    <property type="match status" value="1"/>
</dbReference>
<evidence type="ECO:0000313" key="2">
    <source>
        <dbReference type="EMBL" id="NMO95418.1"/>
    </source>
</evidence>
<name>A0A848M330_PAELE</name>
<keyword evidence="3" id="KW-1185">Reference proteome</keyword>
<comment type="caution">
    <text evidence="2">The sequence shown here is derived from an EMBL/GenBank/DDBJ whole genome shotgun (WGS) entry which is preliminary data.</text>
</comment>
<gene>
    <name evidence="2" type="ORF">HII30_06410</name>
</gene>
<dbReference type="InterPro" id="IPR014729">
    <property type="entry name" value="Rossmann-like_a/b/a_fold"/>
</dbReference>
<organism evidence="2 3">
    <name type="scientific">Paenibacillus lemnae</name>
    <dbReference type="NCBI Taxonomy" id="1330551"/>
    <lineage>
        <taxon>Bacteria</taxon>
        <taxon>Bacillati</taxon>
        <taxon>Bacillota</taxon>
        <taxon>Bacilli</taxon>
        <taxon>Bacillales</taxon>
        <taxon>Paenibacillaceae</taxon>
        <taxon>Paenibacillus</taxon>
    </lineage>
</organism>
<dbReference type="GO" id="GO:0005886">
    <property type="term" value="C:plasma membrane"/>
    <property type="evidence" value="ECO:0007669"/>
    <property type="project" value="TreeGrafter"/>
</dbReference>
<dbReference type="CDD" id="cd01987">
    <property type="entry name" value="USP_KdpD-like"/>
    <property type="match status" value="1"/>
</dbReference>
<dbReference type="InterPro" id="IPR006016">
    <property type="entry name" value="UspA"/>
</dbReference>
<accession>A0A848M330</accession>
<proteinExistence type="predicted"/>
<protein>
    <submittedName>
        <fullName evidence="2">Universal stress protein</fullName>
    </submittedName>
</protein>
<sequence>MQDDQNRLNPSPRQESILVCVSYGPNSERLIRRGWELANAFQASLTILTVDAQDDNQYSEARETNMSLWESLSKKIQAEFLVAKNRSRNVAKTIAEAAKEKQVTQIVIGQSARSRWEEIAGDSIINGILREIEHVDIHVVAVQREIPLQQEDYEPGVQAYLVKDGEQDILQFDPPAKDAVQGLFFQSIYTDFNNGVFKVTEPGKVTKYQIFDGTVTRKLSETFSP</sequence>
<reference evidence="2 3" key="1">
    <citation type="submission" date="2020-04" db="EMBL/GenBank/DDBJ databases">
        <title>Paenibacillus algicola sp. nov., a novel marine bacterium producing alginate lyase.</title>
        <authorList>
            <person name="Huang H."/>
        </authorList>
    </citation>
    <scope>NUCLEOTIDE SEQUENCE [LARGE SCALE GENOMIC DNA]</scope>
    <source>
        <strain evidence="2 3">L7-75</strain>
    </source>
</reference>
<dbReference type="PANTHER" id="PTHR45569:SF1">
    <property type="entry name" value="SENSOR PROTEIN KDPD"/>
    <property type="match status" value="1"/>
</dbReference>
<dbReference type="AlphaFoldDB" id="A0A848M330"/>
<dbReference type="InterPro" id="IPR052023">
    <property type="entry name" value="Histidine_kinase_KdpD"/>
</dbReference>
<evidence type="ECO:0000313" key="3">
    <source>
        <dbReference type="Proteomes" id="UP000565468"/>
    </source>
</evidence>
<dbReference type="Proteomes" id="UP000565468">
    <property type="component" value="Unassembled WGS sequence"/>
</dbReference>
<dbReference type="Gene3D" id="3.40.50.620">
    <property type="entry name" value="HUPs"/>
    <property type="match status" value="1"/>
</dbReference>
<dbReference type="RefSeq" id="WP_169504202.1">
    <property type="nucleotide sequence ID" value="NZ_JABBPN010000004.1"/>
</dbReference>